<reference evidence="2" key="1">
    <citation type="journal article" date="2016" name="Environ. Microbiol.">
        <title>The complete genome of a viable archaeum isolated from 123-million-year-old rock salt.</title>
        <authorList>
            <person name="Jaakkola S.T."/>
            <person name="Pfeiffer F."/>
            <person name="Ravantti J.J."/>
            <person name="Guo Q."/>
            <person name="Liu Y."/>
            <person name="Chen X."/>
            <person name="Ma H."/>
            <person name="Yang C."/>
            <person name="Oksanen H.M."/>
            <person name="Bamford D.H."/>
        </authorList>
    </citation>
    <scope>NUCLEOTIDE SEQUENCE</scope>
    <source>
        <strain evidence="2">JI20-1</strain>
    </source>
</reference>
<keyword evidence="2" id="KW-1185">Reference proteome</keyword>
<dbReference type="KEGG" id="hhb:Hhub_2932"/>
<name>A0A0U5CZC4_9EURY</name>
<dbReference type="EMBL" id="LN831302">
    <property type="protein sequence ID" value="CQH59247.1"/>
    <property type="molecule type" value="Genomic_DNA"/>
</dbReference>
<proteinExistence type="predicted"/>
<dbReference type="AlphaFoldDB" id="A0A0U5CZC4"/>
<dbReference type="Proteomes" id="UP000066737">
    <property type="component" value="Chromosome I"/>
</dbReference>
<organism evidence="1 2">
    <name type="scientific">Halobacterium hubeiense</name>
    <dbReference type="NCBI Taxonomy" id="1407499"/>
    <lineage>
        <taxon>Archaea</taxon>
        <taxon>Methanobacteriati</taxon>
        <taxon>Methanobacteriota</taxon>
        <taxon>Stenosarchaea group</taxon>
        <taxon>Halobacteria</taxon>
        <taxon>Halobacteriales</taxon>
        <taxon>Halobacteriaceae</taxon>
        <taxon>Halobacterium</taxon>
    </lineage>
</organism>
<evidence type="ECO:0000313" key="2">
    <source>
        <dbReference type="Proteomes" id="UP000066737"/>
    </source>
</evidence>
<evidence type="ECO:0000313" key="1">
    <source>
        <dbReference type="EMBL" id="CQH59247.1"/>
    </source>
</evidence>
<dbReference type="STRING" id="1407499.HHUB_2932"/>
<protein>
    <submittedName>
        <fullName evidence="1">Uncharacterized protein</fullName>
    </submittedName>
</protein>
<dbReference type="GeneID" id="26659559"/>
<gene>
    <name evidence="1" type="ORF">HHUB_2932</name>
</gene>
<accession>A0A0U5CZC4</accession>
<dbReference type="RefSeq" id="WP_059057330.1">
    <property type="nucleotide sequence ID" value="NZ_CEML01000001.1"/>
</dbReference>
<dbReference type="OrthoDB" id="212428at2157"/>
<sequence>MAPTVDDLRNEIRESVGRYTRVESTGFTKEALAAICGALGYDVQKGSLPSKAVMRAEIRVRVGLADDADPDSAGGAFRKADLEAIAEALRD</sequence>